<keyword evidence="2" id="KW-1185">Reference proteome</keyword>
<name>A0A9X9WRQ0_9PROT</name>
<dbReference type="SUPFAM" id="SSF46785">
    <property type="entry name" value="Winged helix' DNA-binding domain"/>
    <property type="match status" value="1"/>
</dbReference>
<dbReference type="InterPro" id="IPR021660">
    <property type="entry name" value="DUF3253"/>
</dbReference>
<dbReference type="EMBL" id="JAAEDM010000002">
    <property type="protein sequence ID" value="MBR0669829.1"/>
    <property type="molecule type" value="Genomic_DNA"/>
</dbReference>
<dbReference type="InterPro" id="IPR036390">
    <property type="entry name" value="WH_DNA-bd_sf"/>
</dbReference>
<comment type="caution">
    <text evidence="1">The sequence shown here is derived from an EMBL/GenBank/DDBJ whole genome shotgun (WGS) entry which is preliminary data.</text>
</comment>
<evidence type="ECO:0000313" key="2">
    <source>
        <dbReference type="Proteomes" id="UP001138751"/>
    </source>
</evidence>
<dbReference type="Proteomes" id="UP001138751">
    <property type="component" value="Unassembled WGS sequence"/>
</dbReference>
<reference evidence="1" key="2">
    <citation type="journal article" date="2021" name="Syst. Appl. Microbiol.">
        <title>Roseomonas hellenica sp. nov., isolated from roots of wild-growing Alkanna tinctoria.</title>
        <authorList>
            <person name="Rat A."/>
            <person name="Naranjo H.D."/>
            <person name="Lebbe L."/>
            <person name="Cnockaert M."/>
            <person name="Krigas N."/>
            <person name="Grigoriadou K."/>
            <person name="Maloupa E."/>
            <person name="Willems A."/>
        </authorList>
    </citation>
    <scope>NUCLEOTIDE SEQUENCE</scope>
    <source>
        <strain evidence="1">LMG 31231</strain>
    </source>
</reference>
<protein>
    <submittedName>
        <fullName evidence="1">DUF3253 domain-containing protein</fullName>
    </submittedName>
</protein>
<proteinExistence type="predicted"/>
<gene>
    <name evidence="1" type="ORF">GXW76_01465</name>
</gene>
<dbReference type="Pfam" id="PF11625">
    <property type="entry name" value="DUF3253"/>
    <property type="match status" value="1"/>
</dbReference>
<reference evidence="1" key="1">
    <citation type="submission" date="2020-01" db="EMBL/GenBank/DDBJ databases">
        <authorList>
            <person name="Rat A."/>
        </authorList>
    </citation>
    <scope>NUCLEOTIDE SEQUENCE</scope>
    <source>
        <strain evidence="1">LMG 31231</strain>
    </source>
</reference>
<dbReference type="InterPro" id="IPR036388">
    <property type="entry name" value="WH-like_DNA-bd_sf"/>
</dbReference>
<dbReference type="Gene3D" id="1.10.10.10">
    <property type="entry name" value="Winged helix-like DNA-binding domain superfamily/Winged helix DNA-binding domain"/>
    <property type="match status" value="1"/>
</dbReference>
<organism evidence="1 2">
    <name type="scientific">Neoroseomonas soli</name>
    <dbReference type="NCBI Taxonomy" id="1081025"/>
    <lineage>
        <taxon>Bacteria</taxon>
        <taxon>Pseudomonadati</taxon>
        <taxon>Pseudomonadota</taxon>
        <taxon>Alphaproteobacteria</taxon>
        <taxon>Acetobacterales</taxon>
        <taxon>Acetobacteraceae</taxon>
        <taxon>Neoroseomonas</taxon>
    </lineage>
</organism>
<sequence>MSEPAIREAILAQTAAAGTGKSISPSDVARVLSPEEWRSLMTRIRREAVLLAREGKIDILRKGKPADPEGEIRGVIRLRIRP</sequence>
<dbReference type="RefSeq" id="WP_211860204.1">
    <property type="nucleotide sequence ID" value="NZ_JAAEDM010000002.1"/>
</dbReference>
<dbReference type="AlphaFoldDB" id="A0A9X9WRQ0"/>
<evidence type="ECO:0000313" key="1">
    <source>
        <dbReference type="EMBL" id="MBR0669829.1"/>
    </source>
</evidence>
<accession>A0A9X9WRQ0</accession>